<name>C6HSL4_AJECH</name>
<proteinExistence type="predicted"/>
<evidence type="ECO:0000313" key="3">
    <source>
        <dbReference type="Proteomes" id="UP000002624"/>
    </source>
</evidence>
<dbReference type="AlphaFoldDB" id="C6HSL4"/>
<gene>
    <name evidence="2" type="ORF">HCDG_09195</name>
</gene>
<accession>C6HSL4</accession>
<feature type="region of interest" description="Disordered" evidence="1">
    <location>
        <begin position="69"/>
        <end position="102"/>
    </location>
</feature>
<evidence type="ECO:0000313" key="2">
    <source>
        <dbReference type="EMBL" id="EER36764.1"/>
    </source>
</evidence>
<dbReference type="VEuPathDB" id="FungiDB:HCDG_09195"/>
<dbReference type="HOGENOM" id="CLU_1895571_0_0_1"/>
<reference evidence="3" key="1">
    <citation type="submission" date="2009-05" db="EMBL/GenBank/DDBJ databases">
        <title>The genome sequence of Ajellomyces capsulatus strain H143.</title>
        <authorList>
            <person name="Champion M."/>
            <person name="Cuomo C.A."/>
            <person name="Ma L.-J."/>
            <person name="Henn M.R."/>
            <person name="Sil A."/>
            <person name="Goldman B."/>
            <person name="Young S.K."/>
            <person name="Kodira C.D."/>
            <person name="Zeng Q."/>
            <person name="Koehrsen M."/>
            <person name="Alvarado L."/>
            <person name="Berlin A.M."/>
            <person name="Borenstein D."/>
            <person name="Chen Z."/>
            <person name="Engels R."/>
            <person name="Freedman E."/>
            <person name="Gellesch M."/>
            <person name="Goldberg J."/>
            <person name="Griggs A."/>
            <person name="Gujja S."/>
            <person name="Heiman D.I."/>
            <person name="Hepburn T.A."/>
            <person name="Howarth C."/>
            <person name="Jen D."/>
            <person name="Larson L."/>
            <person name="Lewis B."/>
            <person name="Mehta T."/>
            <person name="Park D."/>
            <person name="Pearson M."/>
            <person name="Roberts A."/>
            <person name="Saif S."/>
            <person name="Shea T.D."/>
            <person name="Shenoy N."/>
            <person name="Sisk P."/>
            <person name="Stolte C."/>
            <person name="Sykes S."/>
            <person name="Walk T."/>
            <person name="White J."/>
            <person name="Yandava C."/>
            <person name="Klein B."/>
            <person name="McEwen J.G."/>
            <person name="Puccia R."/>
            <person name="Goldman G.H."/>
            <person name="Felipe M.S."/>
            <person name="Nino-Vega G."/>
            <person name="San-Blas G."/>
            <person name="Taylor J.W."/>
            <person name="Mendoza L."/>
            <person name="Galagan J.E."/>
            <person name="Nusbaum C."/>
            <person name="Birren B.W."/>
        </authorList>
    </citation>
    <scope>NUCLEOTIDE SEQUENCE [LARGE SCALE GENOMIC DNA]</scope>
    <source>
        <strain evidence="3">H143</strain>
    </source>
</reference>
<evidence type="ECO:0000256" key="1">
    <source>
        <dbReference type="SAM" id="MobiDB-lite"/>
    </source>
</evidence>
<dbReference type="Proteomes" id="UP000002624">
    <property type="component" value="Unassembled WGS sequence"/>
</dbReference>
<organism evidence="2 3">
    <name type="scientific">Ajellomyces capsulatus (strain H143)</name>
    <name type="common">Darling's disease fungus</name>
    <name type="synonym">Histoplasma capsulatum</name>
    <dbReference type="NCBI Taxonomy" id="544712"/>
    <lineage>
        <taxon>Eukaryota</taxon>
        <taxon>Fungi</taxon>
        <taxon>Dikarya</taxon>
        <taxon>Ascomycota</taxon>
        <taxon>Pezizomycotina</taxon>
        <taxon>Eurotiomycetes</taxon>
        <taxon>Eurotiomycetidae</taxon>
        <taxon>Onygenales</taxon>
        <taxon>Ajellomycetaceae</taxon>
        <taxon>Histoplasma</taxon>
    </lineage>
</organism>
<dbReference type="EMBL" id="GG692438">
    <property type="protein sequence ID" value="EER36764.1"/>
    <property type="molecule type" value="Genomic_DNA"/>
</dbReference>
<sequence>MLHFICARVRLQVGPRRAGGIQGLEEFASSLPLRSLFAPSSPSPMGDVRLKWWSLCAERSYKGWPSCLTRTTSSRGRRGVRGTPSHSHTLETRSPPPPASHCDASANALLPCKHGLPLKPPAEVCVPISSNVHH</sequence>
<protein>
    <submittedName>
        <fullName evidence="2">Uncharacterized protein</fullName>
    </submittedName>
</protein>